<dbReference type="InParanoid" id="A0A0C3JFJ8"/>
<dbReference type="AlphaFoldDB" id="A0A0C3JFJ8"/>
<organism evidence="1 2">
    <name type="scientific">Pisolithus tinctorius Marx 270</name>
    <dbReference type="NCBI Taxonomy" id="870435"/>
    <lineage>
        <taxon>Eukaryota</taxon>
        <taxon>Fungi</taxon>
        <taxon>Dikarya</taxon>
        <taxon>Basidiomycota</taxon>
        <taxon>Agaricomycotina</taxon>
        <taxon>Agaricomycetes</taxon>
        <taxon>Agaricomycetidae</taxon>
        <taxon>Boletales</taxon>
        <taxon>Sclerodermatineae</taxon>
        <taxon>Pisolithaceae</taxon>
        <taxon>Pisolithus</taxon>
    </lineage>
</organism>
<keyword evidence="2" id="KW-1185">Reference proteome</keyword>
<evidence type="ECO:0000313" key="1">
    <source>
        <dbReference type="EMBL" id="KIO07828.1"/>
    </source>
</evidence>
<sequence>MAIRDDAVVRTNFSQNVSLLCNDLREEIYLALELSVSCFGSVMRRGPGVL</sequence>
<name>A0A0C3JFJ8_PISTI</name>
<gene>
    <name evidence="1" type="ORF">M404DRAFT_997971</name>
</gene>
<protein>
    <submittedName>
        <fullName evidence="1">Uncharacterized protein</fullName>
    </submittedName>
</protein>
<proteinExistence type="predicted"/>
<reference evidence="1 2" key="1">
    <citation type="submission" date="2014-04" db="EMBL/GenBank/DDBJ databases">
        <authorList>
            <consortium name="DOE Joint Genome Institute"/>
            <person name="Kuo A."/>
            <person name="Kohler A."/>
            <person name="Costa M.D."/>
            <person name="Nagy L.G."/>
            <person name="Floudas D."/>
            <person name="Copeland A."/>
            <person name="Barry K.W."/>
            <person name="Cichocki N."/>
            <person name="Veneault-Fourrey C."/>
            <person name="LaButti K."/>
            <person name="Lindquist E.A."/>
            <person name="Lipzen A."/>
            <person name="Lundell T."/>
            <person name="Morin E."/>
            <person name="Murat C."/>
            <person name="Sun H."/>
            <person name="Tunlid A."/>
            <person name="Henrissat B."/>
            <person name="Grigoriev I.V."/>
            <person name="Hibbett D.S."/>
            <person name="Martin F."/>
            <person name="Nordberg H.P."/>
            <person name="Cantor M.N."/>
            <person name="Hua S.X."/>
        </authorList>
    </citation>
    <scope>NUCLEOTIDE SEQUENCE [LARGE SCALE GENOMIC DNA]</scope>
    <source>
        <strain evidence="1 2">Marx 270</strain>
    </source>
</reference>
<dbReference type="HOGENOM" id="CLU_3129904_0_0_1"/>
<evidence type="ECO:0000313" key="2">
    <source>
        <dbReference type="Proteomes" id="UP000054217"/>
    </source>
</evidence>
<dbReference type="Proteomes" id="UP000054217">
    <property type="component" value="Unassembled WGS sequence"/>
</dbReference>
<reference evidence="2" key="2">
    <citation type="submission" date="2015-01" db="EMBL/GenBank/DDBJ databases">
        <title>Evolutionary Origins and Diversification of the Mycorrhizal Mutualists.</title>
        <authorList>
            <consortium name="DOE Joint Genome Institute"/>
            <consortium name="Mycorrhizal Genomics Consortium"/>
            <person name="Kohler A."/>
            <person name="Kuo A."/>
            <person name="Nagy L.G."/>
            <person name="Floudas D."/>
            <person name="Copeland A."/>
            <person name="Barry K.W."/>
            <person name="Cichocki N."/>
            <person name="Veneault-Fourrey C."/>
            <person name="LaButti K."/>
            <person name="Lindquist E.A."/>
            <person name="Lipzen A."/>
            <person name="Lundell T."/>
            <person name="Morin E."/>
            <person name="Murat C."/>
            <person name="Riley R."/>
            <person name="Ohm R."/>
            <person name="Sun H."/>
            <person name="Tunlid A."/>
            <person name="Henrissat B."/>
            <person name="Grigoriev I.V."/>
            <person name="Hibbett D.S."/>
            <person name="Martin F."/>
        </authorList>
    </citation>
    <scope>NUCLEOTIDE SEQUENCE [LARGE SCALE GENOMIC DNA]</scope>
    <source>
        <strain evidence="2">Marx 270</strain>
    </source>
</reference>
<feature type="non-terminal residue" evidence="1">
    <location>
        <position position="50"/>
    </location>
</feature>
<accession>A0A0C3JFJ8</accession>
<dbReference type="EMBL" id="KN831959">
    <property type="protein sequence ID" value="KIO07828.1"/>
    <property type="molecule type" value="Genomic_DNA"/>
</dbReference>